<organism evidence="3 4">
    <name type="scientific">Blautia liquoris</name>
    <dbReference type="NCBI Taxonomy" id="2779518"/>
    <lineage>
        <taxon>Bacteria</taxon>
        <taxon>Bacillati</taxon>
        <taxon>Bacillota</taxon>
        <taxon>Clostridia</taxon>
        <taxon>Lachnospirales</taxon>
        <taxon>Lachnospiraceae</taxon>
        <taxon>Blautia</taxon>
    </lineage>
</organism>
<protein>
    <submittedName>
        <fullName evidence="3">Extracellular solute-binding protein</fullName>
    </submittedName>
</protein>
<feature type="compositionally biased region" description="Low complexity" evidence="1">
    <location>
        <begin position="32"/>
        <end position="42"/>
    </location>
</feature>
<feature type="chain" id="PRO_5039674149" evidence="2">
    <location>
        <begin position="21"/>
        <end position="471"/>
    </location>
</feature>
<dbReference type="PANTHER" id="PTHR43649:SF12">
    <property type="entry name" value="DIACETYLCHITOBIOSE BINDING PROTEIN DASA"/>
    <property type="match status" value="1"/>
</dbReference>
<proteinExistence type="predicted"/>
<dbReference type="Gene3D" id="3.40.190.10">
    <property type="entry name" value="Periplasmic binding protein-like II"/>
    <property type="match status" value="1"/>
</dbReference>
<evidence type="ECO:0000313" key="4">
    <source>
        <dbReference type="Proteomes" id="UP000593601"/>
    </source>
</evidence>
<dbReference type="RefSeq" id="WP_193734694.1">
    <property type="nucleotide sequence ID" value="NZ_CP063304.1"/>
</dbReference>
<evidence type="ECO:0000313" key="3">
    <source>
        <dbReference type="EMBL" id="QOV18332.1"/>
    </source>
</evidence>
<accession>A0A7M2RG65</accession>
<reference evidence="3 4" key="1">
    <citation type="submission" date="2020-10" db="EMBL/GenBank/DDBJ databases">
        <title>Blautia liquoris sp.nov., isolated from the mud in a fermentation cellar used for the production of Chinese strong-flavoured liquor.</title>
        <authorList>
            <person name="Lu L."/>
        </authorList>
    </citation>
    <scope>NUCLEOTIDE SEQUENCE [LARGE SCALE GENOMIC DNA]</scope>
    <source>
        <strain evidence="3 4">LZLJ-3</strain>
    </source>
</reference>
<name>A0A7M2RG65_9FIRM</name>
<keyword evidence="4" id="KW-1185">Reference proteome</keyword>
<dbReference type="Proteomes" id="UP000593601">
    <property type="component" value="Chromosome"/>
</dbReference>
<feature type="region of interest" description="Disordered" evidence="1">
    <location>
        <begin position="23"/>
        <end position="54"/>
    </location>
</feature>
<keyword evidence="2" id="KW-0732">Signal</keyword>
<dbReference type="PROSITE" id="PS51257">
    <property type="entry name" value="PROKAR_LIPOPROTEIN"/>
    <property type="match status" value="1"/>
</dbReference>
<dbReference type="EMBL" id="CP063304">
    <property type="protein sequence ID" value="QOV18332.1"/>
    <property type="molecule type" value="Genomic_DNA"/>
</dbReference>
<dbReference type="PANTHER" id="PTHR43649">
    <property type="entry name" value="ARABINOSE-BINDING PROTEIN-RELATED"/>
    <property type="match status" value="1"/>
</dbReference>
<evidence type="ECO:0000256" key="1">
    <source>
        <dbReference type="SAM" id="MobiDB-lite"/>
    </source>
</evidence>
<dbReference type="KEGG" id="bliq:INP51_09895"/>
<feature type="signal peptide" evidence="2">
    <location>
        <begin position="1"/>
        <end position="20"/>
    </location>
</feature>
<dbReference type="AlphaFoldDB" id="A0A7M2RG65"/>
<dbReference type="SUPFAM" id="SSF53850">
    <property type="entry name" value="Periplasmic binding protein-like II"/>
    <property type="match status" value="1"/>
</dbReference>
<gene>
    <name evidence="3" type="ORF">INP51_09895</name>
</gene>
<dbReference type="InterPro" id="IPR006059">
    <property type="entry name" value="SBP"/>
</dbReference>
<evidence type="ECO:0000256" key="2">
    <source>
        <dbReference type="SAM" id="SignalP"/>
    </source>
</evidence>
<dbReference type="Pfam" id="PF13416">
    <property type="entry name" value="SBP_bac_8"/>
    <property type="match status" value="1"/>
</dbReference>
<dbReference type="InterPro" id="IPR050490">
    <property type="entry name" value="Bact_solute-bd_prot1"/>
</dbReference>
<sequence length="471" mass="52305">MNFKKITALAAAGVMAVSLAACGSGGGKASDKSTSTSESSDSAESKSTEKTAVAGNKDAKEKLVVWTLAADLNQFAEHYTESHPDVQIETVTIAPADYPTKVQTAMRGKQKTPDIIVGEPQMLDEMYEAGYFEDLDQDPYNAQQYKDDIVDYVWDVGKDQDGVQRTISYQITPAGIFYRRDIAQEVFGTDDPDAVGEHFKDYATILQTGETLKEKGYKIFASDGEMNFFSGDSAWVVDGKLNVDQARKDYMDLCVNLYQKDMTAYVDSWSTTWYQAMSGSVPVIDSDTSVWDEKQMKEAEKNGKTTEVFAFGLPSWGVLTMRDNVGDLSGKWGVCKGPSYGFSGGTFIGISALSEKKDLAWDFLKFCTLDPDTLDWWIDASQGDVVSNLEVLEKHKDDENPIYGNEKLYQFFLDQAKGIDYSKVTKYDKVIGDAWGEAIGKVKKGEKSKEDAMSEFYDVVESTYPDIKVDR</sequence>